<dbReference type="AlphaFoldDB" id="A0A812LR52"/>
<dbReference type="InterPro" id="IPR036640">
    <property type="entry name" value="ABC1_TM_sf"/>
</dbReference>
<evidence type="ECO:0000256" key="3">
    <source>
        <dbReference type="ARBA" id="ARBA00022448"/>
    </source>
</evidence>
<evidence type="ECO:0000313" key="12">
    <source>
        <dbReference type="Proteomes" id="UP000604046"/>
    </source>
</evidence>
<keyword evidence="6" id="KW-0067">ATP-binding</keyword>
<feature type="domain" description="ABC transporter" evidence="10">
    <location>
        <begin position="187"/>
        <end position="433"/>
    </location>
</feature>
<dbReference type="SUPFAM" id="SSF52540">
    <property type="entry name" value="P-loop containing nucleoside triphosphate hydrolases"/>
    <property type="match status" value="1"/>
</dbReference>
<dbReference type="GO" id="GO:0005524">
    <property type="term" value="F:ATP binding"/>
    <property type="evidence" value="ECO:0007669"/>
    <property type="project" value="UniProtKB-KW"/>
</dbReference>
<dbReference type="PROSITE" id="PS00211">
    <property type="entry name" value="ABC_TRANSPORTER_1"/>
    <property type="match status" value="1"/>
</dbReference>
<comment type="subcellular location">
    <subcellularLocation>
        <location evidence="1">Endomembrane system</location>
        <topology evidence="1">Multi-pass membrane protein</topology>
    </subcellularLocation>
</comment>
<dbReference type="GO" id="GO:0090374">
    <property type="term" value="P:oligopeptide export from mitochondrion"/>
    <property type="evidence" value="ECO:0007669"/>
    <property type="project" value="TreeGrafter"/>
</dbReference>
<dbReference type="PROSITE" id="PS50893">
    <property type="entry name" value="ABC_TRANSPORTER_2"/>
    <property type="match status" value="1"/>
</dbReference>
<dbReference type="InterPro" id="IPR027417">
    <property type="entry name" value="P-loop_NTPase"/>
</dbReference>
<evidence type="ECO:0000256" key="2">
    <source>
        <dbReference type="ARBA" id="ARBA00006493"/>
    </source>
</evidence>
<keyword evidence="4" id="KW-0812">Transmembrane</keyword>
<dbReference type="GO" id="GO:0005743">
    <property type="term" value="C:mitochondrial inner membrane"/>
    <property type="evidence" value="ECO:0007669"/>
    <property type="project" value="TreeGrafter"/>
</dbReference>
<dbReference type="GO" id="GO:0016887">
    <property type="term" value="F:ATP hydrolysis activity"/>
    <property type="evidence" value="ECO:0007669"/>
    <property type="project" value="InterPro"/>
</dbReference>
<name>A0A812LR52_9DINO</name>
<organism evidence="11 12">
    <name type="scientific">Symbiodinium natans</name>
    <dbReference type="NCBI Taxonomy" id="878477"/>
    <lineage>
        <taxon>Eukaryota</taxon>
        <taxon>Sar</taxon>
        <taxon>Alveolata</taxon>
        <taxon>Dinophyceae</taxon>
        <taxon>Suessiales</taxon>
        <taxon>Symbiodiniaceae</taxon>
        <taxon>Symbiodinium</taxon>
    </lineage>
</organism>
<evidence type="ECO:0000256" key="6">
    <source>
        <dbReference type="ARBA" id="ARBA00022840"/>
    </source>
</evidence>
<comment type="similarity">
    <text evidence="2">Belongs to the ABC transporter superfamily. ABCB family. MHC peptide exporter (TC 3.A.1.209) subfamily.</text>
</comment>
<accession>A0A812LR52</accession>
<evidence type="ECO:0000256" key="7">
    <source>
        <dbReference type="ARBA" id="ARBA00022967"/>
    </source>
</evidence>
<evidence type="ECO:0000259" key="10">
    <source>
        <dbReference type="PROSITE" id="PS50893"/>
    </source>
</evidence>
<evidence type="ECO:0000256" key="8">
    <source>
        <dbReference type="ARBA" id="ARBA00022989"/>
    </source>
</evidence>
<keyword evidence="5" id="KW-0547">Nucleotide-binding</keyword>
<dbReference type="Gene3D" id="3.40.50.300">
    <property type="entry name" value="P-loop containing nucleotide triphosphate hydrolases"/>
    <property type="match status" value="1"/>
</dbReference>
<evidence type="ECO:0000256" key="5">
    <source>
        <dbReference type="ARBA" id="ARBA00022741"/>
    </source>
</evidence>
<dbReference type="CDD" id="cd03249">
    <property type="entry name" value="ABC_MTABC3_MDL1_MDL2"/>
    <property type="match status" value="1"/>
</dbReference>
<keyword evidence="12" id="KW-1185">Reference proteome</keyword>
<keyword evidence="3" id="KW-0813">Transport</keyword>
<comment type="caution">
    <text evidence="11">The sequence shown here is derived from an EMBL/GenBank/DDBJ whole genome shotgun (WGS) entry which is preliminary data.</text>
</comment>
<dbReference type="InterPro" id="IPR003593">
    <property type="entry name" value="AAA+_ATPase"/>
</dbReference>
<dbReference type="SMART" id="SM00382">
    <property type="entry name" value="AAA"/>
    <property type="match status" value="1"/>
</dbReference>
<dbReference type="PANTHER" id="PTHR43394">
    <property type="entry name" value="ATP-DEPENDENT PERMEASE MDL1, MITOCHONDRIAL"/>
    <property type="match status" value="1"/>
</dbReference>
<dbReference type="Proteomes" id="UP000604046">
    <property type="component" value="Unassembled WGS sequence"/>
</dbReference>
<keyword evidence="8" id="KW-1133">Transmembrane helix</keyword>
<dbReference type="PANTHER" id="PTHR43394:SF1">
    <property type="entry name" value="ATP-BINDING CASSETTE SUB-FAMILY B MEMBER 10, MITOCHONDRIAL"/>
    <property type="match status" value="1"/>
</dbReference>
<protein>
    <submittedName>
        <fullName evidence="11">ABCB18 protein</fullName>
    </submittedName>
</protein>
<sequence length="475" mass="52311">MEMIRVVRAATGAELTALSQEDLRRLALEDGQAVRGLMRHLHPLCGKSRFCQKLLDTDGSILSEGTTLEAPVELQLVLLPFADASVSELDELVSAVGHNRVEFGLSIQFKLSVSFDKKPRIHSWAKSQPRELDLLLVSKLGHQVNSFKAQVEDVFNRSDNLAEHFEFLDQQPKIFPGTYDGPVSGQVEFQDVSFAYPTRPEQKVLHELSMELQPGKTTALVGASGSGKSTSVQLIFRYYDPMAGTILIDGVPMKDWDLTHLHRHMALVAQEPVLFNTSVRQNLLYGLPHCRIDSDPKDFEEQVIEAAKAACAHDFIMGFPGGYDTNVGDRGGQVSGGQKQRLSVARAILLKPRILVLDEATSALDAESESIVQEALDRLVASSGSSVMVIAHRLSTVRNADEIICLREGHVVERGSSKELMELRGYYYTLVEKQAVTLDDIGGANAEIDRSLKSRSKITDSDANVQERAATEKSS</sequence>
<dbReference type="FunFam" id="3.40.50.300:FF:000140">
    <property type="entry name" value="Lipid A export ATP-binding/permease protein MsbA"/>
    <property type="match status" value="1"/>
</dbReference>
<keyword evidence="9" id="KW-0472">Membrane</keyword>
<dbReference type="Gene3D" id="1.20.1560.10">
    <property type="entry name" value="ABC transporter type 1, transmembrane domain"/>
    <property type="match status" value="1"/>
</dbReference>
<evidence type="ECO:0000313" key="11">
    <source>
        <dbReference type="EMBL" id="CAE7250720.1"/>
    </source>
</evidence>
<reference evidence="11" key="1">
    <citation type="submission" date="2021-02" db="EMBL/GenBank/DDBJ databases">
        <authorList>
            <person name="Dougan E. K."/>
            <person name="Rhodes N."/>
            <person name="Thang M."/>
            <person name="Chan C."/>
        </authorList>
    </citation>
    <scope>NUCLEOTIDE SEQUENCE</scope>
</reference>
<evidence type="ECO:0000256" key="9">
    <source>
        <dbReference type="ARBA" id="ARBA00023136"/>
    </source>
</evidence>
<dbReference type="InterPro" id="IPR039421">
    <property type="entry name" value="Type_1_exporter"/>
</dbReference>
<keyword evidence="7" id="KW-1278">Translocase</keyword>
<gene>
    <name evidence="11" type="primary">ABCB18</name>
    <name evidence="11" type="ORF">SNAT2548_LOCUS12341</name>
</gene>
<dbReference type="GO" id="GO:0012505">
    <property type="term" value="C:endomembrane system"/>
    <property type="evidence" value="ECO:0007669"/>
    <property type="project" value="UniProtKB-SubCell"/>
</dbReference>
<dbReference type="InterPro" id="IPR017871">
    <property type="entry name" value="ABC_transporter-like_CS"/>
</dbReference>
<evidence type="ECO:0000256" key="4">
    <source>
        <dbReference type="ARBA" id="ARBA00022692"/>
    </source>
</evidence>
<dbReference type="EMBL" id="CAJNDS010001180">
    <property type="protein sequence ID" value="CAE7250720.1"/>
    <property type="molecule type" value="Genomic_DNA"/>
</dbReference>
<evidence type="ECO:0000256" key="1">
    <source>
        <dbReference type="ARBA" id="ARBA00004127"/>
    </source>
</evidence>
<dbReference type="GO" id="GO:0015421">
    <property type="term" value="F:ABC-type oligopeptide transporter activity"/>
    <property type="evidence" value="ECO:0007669"/>
    <property type="project" value="TreeGrafter"/>
</dbReference>
<dbReference type="OrthoDB" id="414355at2759"/>
<dbReference type="Pfam" id="PF00005">
    <property type="entry name" value="ABC_tran"/>
    <property type="match status" value="1"/>
</dbReference>
<dbReference type="InterPro" id="IPR003439">
    <property type="entry name" value="ABC_transporter-like_ATP-bd"/>
</dbReference>
<proteinExistence type="inferred from homology"/>